<dbReference type="Proteomes" id="UP000007797">
    <property type="component" value="Unassembled WGS sequence"/>
</dbReference>
<sequence>MTTTIQQILLIPLLVVFILYSSTSVLSPLTVVNGLDISDTVQVINDPFVLGNNENLNLVNATIILNTTNIYISPTSSITTRYDCAIKSTSNLNITIASLIGSFNGSFEISTIYLENITIEMTANSTLYDTIIEMNNSSGLIVNSVNLIGLYNYLGDGESIFKGGRITTQSYNPQFCGVFIHPGNVLKASGMPLPTWVLRTTVYNSRVFSTVLPILVPSTEYLRGTMTGKYNFFGKLTTSPRTTLLFTDFGLTIYDMDLQGGAINVTNSVWDLSYNVTRVVNSTINFRTNSTFVINQIAPDLGVSPFECPQSCLNATTLCSPYYGCNVGQIQCLGSQACVDTLDQCDLYGSVPLPFSTRFIKSNSDVYAEHRSNAAIWSQANSELEIKSNSHLVIPSGLLPSTIQLVQYSSMADSLALQVNGSKIRSDFSYFNHIISPPLKLQLYNATTKTFFKHWNFQNNTVSLYYNLGADFKHDLDAICLAFINSNNEWECTPFTITPRLNGILETKTTHFSSFALLLKYDKNGEQEESKEGTVSKQKMIIIATSVVGGIVLSAIGVALVVNFKIKNHSFRRWSVRVSKEDISDLDRYKQKNFRAT</sequence>
<evidence type="ECO:0000313" key="3">
    <source>
        <dbReference type="Proteomes" id="UP000007797"/>
    </source>
</evidence>
<gene>
    <name evidence="2" type="ORF">DFA_02993</name>
</gene>
<evidence type="ECO:0008006" key="4">
    <source>
        <dbReference type="Google" id="ProtNLM"/>
    </source>
</evidence>
<reference evidence="3" key="1">
    <citation type="journal article" date="2011" name="Genome Res.">
        <title>Phylogeny-wide analysis of social amoeba genomes highlights ancient origins for complex intercellular communication.</title>
        <authorList>
            <person name="Heidel A.J."/>
            <person name="Lawal H.M."/>
            <person name="Felder M."/>
            <person name="Schilde C."/>
            <person name="Helps N.R."/>
            <person name="Tunggal B."/>
            <person name="Rivero F."/>
            <person name="John U."/>
            <person name="Schleicher M."/>
            <person name="Eichinger L."/>
            <person name="Platzer M."/>
            <person name="Noegel A.A."/>
            <person name="Schaap P."/>
            <person name="Gloeckner G."/>
        </authorList>
    </citation>
    <scope>NUCLEOTIDE SEQUENCE [LARGE SCALE GENOMIC DNA]</scope>
    <source>
        <strain evidence="3">SH3</strain>
    </source>
</reference>
<accession>F4PGB5</accession>
<keyword evidence="3" id="KW-1185">Reference proteome</keyword>
<dbReference type="GeneID" id="14877206"/>
<dbReference type="EMBL" id="GL883006">
    <property type="protein sequence ID" value="EGG24749.1"/>
    <property type="molecule type" value="Genomic_DNA"/>
</dbReference>
<evidence type="ECO:0000313" key="2">
    <source>
        <dbReference type="EMBL" id="EGG24749.1"/>
    </source>
</evidence>
<name>F4PGB5_CACFS</name>
<dbReference type="AlphaFoldDB" id="F4PGB5"/>
<dbReference type="KEGG" id="dfa:DFA_02993"/>
<dbReference type="RefSeq" id="XP_004362600.1">
    <property type="nucleotide sequence ID" value="XM_004362543.1"/>
</dbReference>
<proteinExistence type="predicted"/>
<feature type="transmembrane region" description="Helical" evidence="1">
    <location>
        <begin position="540"/>
        <end position="564"/>
    </location>
</feature>
<protein>
    <recommendedName>
        <fullName evidence="4">Transmembrane protein</fullName>
    </recommendedName>
</protein>
<organism evidence="2 3">
    <name type="scientific">Cavenderia fasciculata</name>
    <name type="common">Slime mold</name>
    <name type="synonym">Dictyostelium fasciculatum</name>
    <dbReference type="NCBI Taxonomy" id="261658"/>
    <lineage>
        <taxon>Eukaryota</taxon>
        <taxon>Amoebozoa</taxon>
        <taxon>Evosea</taxon>
        <taxon>Eumycetozoa</taxon>
        <taxon>Dictyostelia</taxon>
        <taxon>Acytosteliales</taxon>
        <taxon>Cavenderiaceae</taxon>
        <taxon>Cavenderia</taxon>
    </lineage>
</organism>
<keyword evidence="1" id="KW-0472">Membrane</keyword>
<keyword evidence="1" id="KW-0812">Transmembrane</keyword>
<evidence type="ECO:0000256" key="1">
    <source>
        <dbReference type="SAM" id="Phobius"/>
    </source>
</evidence>
<dbReference type="OrthoDB" id="10663817at2759"/>
<keyword evidence="1" id="KW-1133">Transmembrane helix</keyword>